<dbReference type="EMBL" id="QENQ01000001">
    <property type="protein sequence ID" value="PVX30521.1"/>
    <property type="molecule type" value="Genomic_DNA"/>
</dbReference>
<dbReference type="InterPro" id="IPR029058">
    <property type="entry name" value="AB_hydrolase_fold"/>
</dbReference>
<dbReference type="InterPro" id="IPR013094">
    <property type="entry name" value="AB_hydrolase_3"/>
</dbReference>
<comment type="caution">
    <text evidence="5">The sequence shown here is derived from an EMBL/GenBank/DDBJ whole genome shotgun (WGS) entry which is preliminary data.</text>
</comment>
<name>A0A2U0SGS2_9SPHN</name>
<protein>
    <submittedName>
        <fullName evidence="5">Alpha/beta hydrolase</fullName>
    </submittedName>
</protein>
<evidence type="ECO:0000313" key="6">
    <source>
        <dbReference type="Proteomes" id="UP000245890"/>
    </source>
</evidence>
<accession>A0A2U0SGS2</accession>
<dbReference type="PANTHER" id="PTHR48081:SF30">
    <property type="entry name" value="ACETYL-HYDROLASE LIPR-RELATED"/>
    <property type="match status" value="1"/>
</dbReference>
<dbReference type="Pfam" id="PF07859">
    <property type="entry name" value="Abhydrolase_3"/>
    <property type="match status" value="1"/>
</dbReference>
<keyword evidence="2 5" id="KW-0378">Hydrolase</keyword>
<keyword evidence="6" id="KW-1185">Reference proteome</keyword>
<sequence length="369" mass="39163">MRTGKAGARAVRMATAVIAAALAGAPTGVSAQRAAPTVQVDADGTVQVPAMAVPVSPMLSPEAQRYVNEHLHAMQTPALLQQKNGVPLFLAPYIARQKQLYPTVMTERQIGGVHVYDYAPKQGIKPANRNRVLINLHGGGFMGCFPGCAELESMPIAALGGIRVVSVDYRQGPAHRFPAASEDVASVYRALLKRYPAASIGIYGCSAGGMLTGMATAWFQRHALPRPGAIGVFCAGLTSSTNGFGGDADYTTAAIGEARAAPEWPRAPSKPGSALPYFAGTDPADPLVSPAASESVLRAFPPTLILTATRGFELSSAVKTHAELTRLGVEADLHVWEGLFHGFFYNPDVPESRDAYAVILRFFDRHLKR</sequence>
<dbReference type="InterPro" id="IPR050300">
    <property type="entry name" value="GDXG_lipolytic_enzyme"/>
</dbReference>
<evidence type="ECO:0000256" key="3">
    <source>
        <dbReference type="SAM" id="SignalP"/>
    </source>
</evidence>
<proteinExistence type="inferred from homology"/>
<dbReference type="SUPFAM" id="SSF53474">
    <property type="entry name" value="alpha/beta-Hydrolases"/>
    <property type="match status" value="1"/>
</dbReference>
<dbReference type="Proteomes" id="UP000245890">
    <property type="component" value="Unassembled WGS sequence"/>
</dbReference>
<feature type="signal peptide" evidence="3">
    <location>
        <begin position="1"/>
        <end position="31"/>
    </location>
</feature>
<evidence type="ECO:0000259" key="4">
    <source>
        <dbReference type="Pfam" id="PF07859"/>
    </source>
</evidence>
<evidence type="ECO:0000313" key="5">
    <source>
        <dbReference type="EMBL" id="PVX30521.1"/>
    </source>
</evidence>
<gene>
    <name evidence="5" type="ORF">DD559_15175</name>
</gene>
<feature type="domain" description="Alpha/beta hydrolase fold-3" evidence="4">
    <location>
        <begin position="133"/>
        <end position="344"/>
    </location>
</feature>
<dbReference type="GO" id="GO:0004806">
    <property type="term" value="F:triacylglycerol lipase activity"/>
    <property type="evidence" value="ECO:0007669"/>
    <property type="project" value="TreeGrafter"/>
</dbReference>
<dbReference type="OrthoDB" id="9806180at2"/>
<comment type="similarity">
    <text evidence="1">Belongs to the 'GDXG' lipolytic enzyme family.</text>
</comment>
<dbReference type="Gene3D" id="3.40.50.1820">
    <property type="entry name" value="alpha/beta hydrolase"/>
    <property type="match status" value="1"/>
</dbReference>
<evidence type="ECO:0000256" key="1">
    <source>
        <dbReference type="ARBA" id="ARBA00010515"/>
    </source>
</evidence>
<feature type="chain" id="PRO_5015612668" evidence="3">
    <location>
        <begin position="32"/>
        <end position="369"/>
    </location>
</feature>
<evidence type="ECO:0000256" key="2">
    <source>
        <dbReference type="ARBA" id="ARBA00022801"/>
    </source>
</evidence>
<dbReference type="PANTHER" id="PTHR48081">
    <property type="entry name" value="AB HYDROLASE SUPERFAMILY PROTEIN C4A8.06C"/>
    <property type="match status" value="1"/>
</dbReference>
<dbReference type="AlphaFoldDB" id="A0A2U0SGS2"/>
<keyword evidence="3" id="KW-0732">Signal</keyword>
<reference evidence="5 6" key="1">
    <citation type="submission" date="2018-05" db="EMBL/GenBank/DDBJ databases">
        <title>Description of Sphingomonas pokkalii sp nov, isolated from the rhizosphere of saline tolerant pokkali rice and its draft genome analysis.</title>
        <authorList>
            <person name="Menon R."/>
            <person name="Kumari S."/>
            <person name="Rameshkumar N."/>
        </authorList>
    </citation>
    <scope>NUCLEOTIDE SEQUENCE [LARGE SCALE GENOMIC DNA]</scope>
    <source>
        <strain evidence="5 6">L3B27</strain>
    </source>
</reference>
<organism evidence="5 6">
    <name type="scientific">Sphingomonas pokkalii</name>
    <dbReference type="NCBI Taxonomy" id="2175090"/>
    <lineage>
        <taxon>Bacteria</taxon>
        <taxon>Pseudomonadati</taxon>
        <taxon>Pseudomonadota</taxon>
        <taxon>Alphaproteobacteria</taxon>
        <taxon>Sphingomonadales</taxon>
        <taxon>Sphingomonadaceae</taxon>
        <taxon>Sphingomonas</taxon>
    </lineage>
</organism>
<dbReference type="RefSeq" id="WP_116469932.1">
    <property type="nucleotide sequence ID" value="NZ_QENQ01000001.1"/>
</dbReference>